<dbReference type="EMBL" id="JADFUA010000001">
    <property type="protein sequence ID" value="MBE9608095.1"/>
    <property type="molecule type" value="Genomic_DNA"/>
</dbReference>
<dbReference type="GO" id="GO:0004674">
    <property type="term" value="F:protein serine/threonine kinase activity"/>
    <property type="evidence" value="ECO:0007669"/>
    <property type="project" value="TreeGrafter"/>
</dbReference>
<proteinExistence type="predicted"/>
<feature type="domain" description="Protein kinase" evidence="8">
    <location>
        <begin position="6"/>
        <end position="267"/>
    </location>
</feature>
<dbReference type="SUPFAM" id="SSF56112">
    <property type="entry name" value="Protein kinase-like (PK-like)"/>
    <property type="match status" value="1"/>
</dbReference>
<dbReference type="PROSITE" id="PS00108">
    <property type="entry name" value="PROTEIN_KINASE_ST"/>
    <property type="match status" value="1"/>
</dbReference>
<protein>
    <submittedName>
        <fullName evidence="10">Protein kinase</fullName>
    </submittedName>
</protein>
<evidence type="ECO:0000256" key="4">
    <source>
        <dbReference type="ARBA" id="ARBA00022777"/>
    </source>
</evidence>
<dbReference type="Pfam" id="PF00027">
    <property type="entry name" value="cNMP_binding"/>
    <property type="match status" value="1"/>
</dbReference>
<dbReference type="PANTHER" id="PTHR43289">
    <property type="entry name" value="MITOGEN-ACTIVATED PROTEIN KINASE KINASE KINASE 20-RELATED"/>
    <property type="match status" value="1"/>
</dbReference>
<evidence type="ECO:0000259" key="9">
    <source>
        <dbReference type="PROSITE" id="PS50042"/>
    </source>
</evidence>
<dbReference type="GO" id="GO:0030553">
    <property type="term" value="F:cGMP binding"/>
    <property type="evidence" value="ECO:0007669"/>
    <property type="project" value="UniProtKB-KW"/>
</dbReference>
<keyword evidence="11" id="KW-1185">Reference proteome</keyword>
<organism evidence="10 11">
    <name type="scientific">Chitinilyticum piscinae</name>
    <dbReference type="NCBI Taxonomy" id="2866724"/>
    <lineage>
        <taxon>Bacteria</taxon>
        <taxon>Pseudomonadati</taxon>
        <taxon>Pseudomonadota</taxon>
        <taxon>Betaproteobacteria</taxon>
        <taxon>Neisseriales</taxon>
        <taxon>Chitinibacteraceae</taxon>
        <taxon>Chitinilyticum</taxon>
    </lineage>
</organism>
<keyword evidence="1" id="KW-0140">cGMP</keyword>
<dbReference type="InterPro" id="IPR000595">
    <property type="entry name" value="cNMP-bd_dom"/>
</dbReference>
<comment type="caution">
    <text evidence="10">The sequence shown here is derived from an EMBL/GenBank/DDBJ whole genome shotgun (WGS) entry which is preliminary data.</text>
</comment>
<feature type="binding site" evidence="7">
    <location>
        <position position="35"/>
    </location>
    <ligand>
        <name>ATP</name>
        <dbReference type="ChEBI" id="CHEBI:30616"/>
    </ligand>
</feature>
<evidence type="ECO:0000256" key="3">
    <source>
        <dbReference type="ARBA" id="ARBA00022741"/>
    </source>
</evidence>
<dbReference type="Gene3D" id="3.30.200.20">
    <property type="entry name" value="Phosphorylase Kinase, domain 1"/>
    <property type="match status" value="1"/>
</dbReference>
<reference evidence="10 11" key="1">
    <citation type="submission" date="2020-10" db="EMBL/GenBank/DDBJ databases">
        <title>The genome sequence of Chitinilyticum litopenaei 4Y14.</title>
        <authorList>
            <person name="Liu Y."/>
        </authorList>
    </citation>
    <scope>NUCLEOTIDE SEQUENCE [LARGE SCALE GENOMIC DNA]</scope>
    <source>
        <strain evidence="10 11">4Y14</strain>
    </source>
</reference>
<dbReference type="PROSITE" id="PS50042">
    <property type="entry name" value="CNMP_BINDING_3"/>
    <property type="match status" value="1"/>
</dbReference>
<evidence type="ECO:0000259" key="8">
    <source>
        <dbReference type="PROSITE" id="PS50011"/>
    </source>
</evidence>
<gene>
    <name evidence="10" type="ORF">INR99_01925</name>
</gene>
<sequence length="424" mass="47171">MQIGKYQIQTRLGGGATADVYRAWDAFLNREVAIKLFRAETTATPGAAGRIRRMFLNEARLVRELNHPCIVATLDAVQDGQQAYVVMEYVDGAPLSEYTQPDTLLPIDTVLQIGFQCCMAMHHANQQGLVHRDLKPANLLLAKSGDVKITDFGASCLLDGSQTELTGMVGTPDYMSPELIAGQDVDARSDMFGLGVVLYELLTGCKPFQGDTVMSTLYQISHAQQAPLRSRRPELPPALEFLLDIALQKDPEARFPSWLSFAEHLSAIDQAVRTRRDELSDREKFLLLRQCRFFRIFSDAELWQVLRIASWHLLPPGRTLMQEDRPGNSFSILLQGKATVSRGGIELATLRAGECMGEMAYLTPDKPLRRATITSAGSVLVLKFRRASIESASLQLQSRFEQSFLRLLVERLEAANEQLAAALD</sequence>
<keyword evidence="5 7" id="KW-0067">ATP-binding</keyword>
<dbReference type="SMART" id="SM00100">
    <property type="entry name" value="cNMP"/>
    <property type="match status" value="1"/>
</dbReference>
<evidence type="ECO:0000313" key="10">
    <source>
        <dbReference type="EMBL" id="MBE9608095.1"/>
    </source>
</evidence>
<evidence type="ECO:0000256" key="6">
    <source>
        <dbReference type="ARBA" id="ARBA00022992"/>
    </source>
</evidence>
<dbReference type="InterPro" id="IPR011009">
    <property type="entry name" value="Kinase-like_dom_sf"/>
</dbReference>
<keyword evidence="3 7" id="KW-0547">Nucleotide-binding</keyword>
<accession>A0A8J7FFK6</accession>
<dbReference type="Pfam" id="PF00069">
    <property type="entry name" value="Pkinase"/>
    <property type="match status" value="1"/>
</dbReference>
<dbReference type="SUPFAM" id="SSF51206">
    <property type="entry name" value="cAMP-binding domain-like"/>
    <property type="match status" value="1"/>
</dbReference>
<evidence type="ECO:0000256" key="1">
    <source>
        <dbReference type="ARBA" id="ARBA00022535"/>
    </source>
</evidence>
<dbReference type="InterPro" id="IPR008271">
    <property type="entry name" value="Ser/Thr_kinase_AS"/>
</dbReference>
<dbReference type="Proteomes" id="UP000604481">
    <property type="component" value="Unassembled WGS sequence"/>
</dbReference>
<evidence type="ECO:0000256" key="2">
    <source>
        <dbReference type="ARBA" id="ARBA00022679"/>
    </source>
</evidence>
<dbReference type="Gene3D" id="1.10.510.10">
    <property type="entry name" value="Transferase(Phosphotransferase) domain 1"/>
    <property type="match status" value="1"/>
</dbReference>
<dbReference type="SMART" id="SM00220">
    <property type="entry name" value="S_TKc"/>
    <property type="match status" value="1"/>
</dbReference>
<dbReference type="Gene3D" id="2.60.120.10">
    <property type="entry name" value="Jelly Rolls"/>
    <property type="match status" value="1"/>
</dbReference>
<keyword evidence="6" id="KW-0142">cGMP-binding</keyword>
<evidence type="ECO:0000256" key="5">
    <source>
        <dbReference type="ARBA" id="ARBA00022840"/>
    </source>
</evidence>
<dbReference type="InterPro" id="IPR018490">
    <property type="entry name" value="cNMP-bd_dom_sf"/>
</dbReference>
<dbReference type="PROSITE" id="PS00107">
    <property type="entry name" value="PROTEIN_KINASE_ATP"/>
    <property type="match status" value="1"/>
</dbReference>
<evidence type="ECO:0000313" key="11">
    <source>
        <dbReference type="Proteomes" id="UP000604481"/>
    </source>
</evidence>
<dbReference type="CDD" id="cd14014">
    <property type="entry name" value="STKc_PknB_like"/>
    <property type="match status" value="1"/>
</dbReference>
<dbReference type="InterPro" id="IPR017441">
    <property type="entry name" value="Protein_kinase_ATP_BS"/>
</dbReference>
<dbReference type="AlphaFoldDB" id="A0A8J7FFK6"/>
<dbReference type="RefSeq" id="WP_194114596.1">
    <property type="nucleotide sequence ID" value="NZ_JADFUA010000001.1"/>
</dbReference>
<dbReference type="InterPro" id="IPR014710">
    <property type="entry name" value="RmlC-like_jellyroll"/>
</dbReference>
<name>A0A8J7FFK6_9NEIS</name>
<keyword evidence="4 10" id="KW-0418">Kinase</keyword>
<dbReference type="GO" id="GO:0005524">
    <property type="term" value="F:ATP binding"/>
    <property type="evidence" value="ECO:0007669"/>
    <property type="project" value="UniProtKB-UniRule"/>
</dbReference>
<dbReference type="CDD" id="cd00038">
    <property type="entry name" value="CAP_ED"/>
    <property type="match status" value="1"/>
</dbReference>
<feature type="domain" description="Cyclic nucleotide-binding" evidence="9">
    <location>
        <begin position="293"/>
        <end position="390"/>
    </location>
</feature>
<keyword evidence="2" id="KW-0808">Transferase</keyword>
<dbReference type="InterPro" id="IPR000719">
    <property type="entry name" value="Prot_kinase_dom"/>
</dbReference>
<dbReference type="PROSITE" id="PS50011">
    <property type="entry name" value="PROTEIN_KINASE_DOM"/>
    <property type="match status" value="1"/>
</dbReference>
<dbReference type="PANTHER" id="PTHR43289:SF6">
    <property type="entry name" value="SERINE_THREONINE-PROTEIN KINASE NEKL-3"/>
    <property type="match status" value="1"/>
</dbReference>
<evidence type="ECO:0000256" key="7">
    <source>
        <dbReference type="PROSITE-ProRule" id="PRU10141"/>
    </source>
</evidence>